<dbReference type="EMBL" id="JAIWYP010000014">
    <property type="protein sequence ID" value="KAH3708322.1"/>
    <property type="molecule type" value="Genomic_DNA"/>
</dbReference>
<dbReference type="PROSITE" id="PS00018">
    <property type="entry name" value="EF_HAND_1"/>
    <property type="match status" value="3"/>
</dbReference>
<sequence length="231" mass="26094">MSAKAEPELSYLLKRHLSAFEEKFSEADADKSGSLSVAEVAEVLRKAGFKGNDEELHAIFRFADTNKDAVISRQEYLQAVKKAPKTGLQEIVLRRAFKRYDKDHSGFLTREEIISITSSEEAGVNLPAEKIAEMLLSLVTDADKKISFEEFLVHFRYQQTASYLRDLFARIDKDKSGFLTKAEIIDAIKADEELSCKAGNLAELLINFTRDQSDKIDYEQFAKIVASQARK</sequence>
<dbReference type="Pfam" id="PF13499">
    <property type="entry name" value="EF-hand_7"/>
    <property type="match status" value="3"/>
</dbReference>
<dbReference type="CDD" id="cd00051">
    <property type="entry name" value="EFh"/>
    <property type="match status" value="2"/>
</dbReference>
<dbReference type="PANTHER" id="PTHR23050">
    <property type="entry name" value="CALCIUM BINDING PROTEIN"/>
    <property type="match status" value="1"/>
</dbReference>
<keyword evidence="2" id="KW-0106">Calcium</keyword>
<evidence type="ECO:0000259" key="4">
    <source>
        <dbReference type="PROSITE" id="PS50222"/>
    </source>
</evidence>
<dbReference type="FunFam" id="1.10.238.10:FF:000001">
    <property type="entry name" value="Calmodulin 1"/>
    <property type="match status" value="1"/>
</dbReference>
<evidence type="ECO:0000313" key="5">
    <source>
        <dbReference type="EMBL" id="KAH3708322.1"/>
    </source>
</evidence>
<keyword evidence="1" id="KW-0677">Repeat</keyword>
<keyword evidence="3" id="KW-0514">Muscle protein</keyword>
<dbReference type="PROSITE" id="PS50222">
    <property type="entry name" value="EF_HAND_2"/>
    <property type="match status" value="4"/>
</dbReference>
<evidence type="ECO:0000256" key="1">
    <source>
        <dbReference type="ARBA" id="ARBA00022737"/>
    </source>
</evidence>
<dbReference type="SUPFAM" id="SSF47473">
    <property type="entry name" value="EF-hand"/>
    <property type="match status" value="2"/>
</dbReference>
<dbReference type="Gene3D" id="1.10.238.10">
    <property type="entry name" value="EF-hand"/>
    <property type="match status" value="2"/>
</dbReference>
<evidence type="ECO:0000256" key="2">
    <source>
        <dbReference type="ARBA" id="ARBA00022837"/>
    </source>
</evidence>
<dbReference type="InterPro" id="IPR002048">
    <property type="entry name" value="EF_hand_dom"/>
</dbReference>
<gene>
    <name evidence="5" type="ORF">DPMN_067769</name>
</gene>
<accession>A0A9D3YXX2</accession>
<protein>
    <recommendedName>
        <fullName evidence="4">EF-hand domain-containing protein</fullName>
    </recommendedName>
</protein>
<dbReference type="InterPro" id="IPR050145">
    <property type="entry name" value="Centrin_CML-like"/>
</dbReference>
<feature type="domain" description="EF-hand" evidence="4">
    <location>
        <begin position="159"/>
        <end position="194"/>
    </location>
</feature>
<dbReference type="AlphaFoldDB" id="A0A9D3YXX2"/>
<reference evidence="5" key="1">
    <citation type="journal article" date="2019" name="bioRxiv">
        <title>The Genome of the Zebra Mussel, Dreissena polymorpha: A Resource for Invasive Species Research.</title>
        <authorList>
            <person name="McCartney M.A."/>
            <person name="Auch B."/>
            <person name="Kono T."/>
            <person name="Mallez S."/>
            <person name="Zhang Y."/>
            <person name="Obille A."/>
            <person name="Becker A."/>
            <person name="Abrahante J.E."/>
            <person name="Garbe J."/>
            <person name="Badalamenti J.P."/>
            <person name="Herman A."/>
            <person name="Mangelson H."/>
            <person name="Liachko I."/>
            <person name="Sullivan S."/>
            <person name="Sone E.D."/>
            <person name="Koren S."/>
            <person name="Silverstein K.A.T."/>
            <person name="Beckman K.B."/>
            <person name="Gohl D.M."/>
        </authorList>
    </citation>
    <scope>NUCLEOTIDE SEQUENCE</scope>
    <source>
        <strain evidence="5">Duluth1</strain>
        <tissue evidence="5">Whole animal</tissue>
    </source>
</reference>
<dbReference type="OrthoDB" id="26525at2759"/>
<evidence type="ECO:0000256" key="3">
    <source>
        <dbReference type="ARBA" id="ARBA00023179"/>
    </source>
</evidence>
<name>A0A9D3YXX2_DREPO</name>
<keyword evidence="6" id="KW-1185">Reference proteome</keyword>
<dbReference type="InterPro" id="IPR018247">
    <property type="entry name" value="EF_Hand_1_Ca_BS"/>
</dbReference>
<comment type="caution">
    <text evidence="5">The sequence shown here is derived from an EMBL/GenBank/DDBJ whole genome shotgun (WGS) entry which is preliminary data.</text>
</comment>
<dbReference type="InterPro" id="IPR011992">
    <property type="entry name" value="EF-hand-dom_pair"/>
</dbReference>
<evidence type="ECO:0000313" key="6">
    <source>
        <dbReference type="Proteomes" id="UP000828390"/>
    </source>
</evidence>
<proteinExistence type="predicted"/>
<feature type="domain" description="EF-hand" evidence="4">
    <location>
        <begin position="88"/>
        <end position="123"/>
    </location>
</feature>
<feature type="domain" description="EF-hand" evidence="4">
    <location>
        <begin position="15"/>
        <end position="50"/>
    </location>
</feature>
<feature type="domain" description="EF-hand" evidence="4">
    <location>
        <begin position="51"/>
        <end position="86"/>
    </location>
</feature>
<dbReference type="Proteomes" id="UP000828390">
    <property type="component" value="Unassembled WGS sequence"/>
</dbReference>
<dbReference type="SMART" id="SM00054">
    <property type="entry name" value="EFh"/>
    <property type="match status" value="6"/>
</dbReference>
<dbReference type="GO" id="GO:0005509">
    <property type="term" value="F:calcium ion binding"/>
    <property type="evidence" value="ECO:0007669"/>
    <property type="project" value="InterPro"/>
</dbReference>
<organism evidence="5 6">
    <name type="scientific">Dreissena polymorpha</name>
    <name type="common">Zebra mussel</name>
    <name type="synonym">Mytilus polymorpha</name>
    <dbReference type="NCBI Taxonomy" id="45954"/>
    <lineage>
        <taxon>Eukaryota</taxon>
        <taxon>Metazoa</taxon>
        <taxon>Spiralia</taxon>
        <taxon>Lophotrochozoa</taxon>
        <taxon>Mollusca</taxon>
        <taxon>Bivalvia</taxon>
        <taxon>Autobranchia</taxon>
        <taxon>Heteroconchia</taxon>
        <taxon>Euheterodonta</taxon>
        <taxon>Imparidentia</taxon>
        <taxon>Neoheterodontei</taxon>
        <taxon>Myida</taxon>
        <taxon>Dreissenoidea</taxon>
        <taxon>Dreissenidae</taxon>
        <taxon>Dreissena</taxon>
    </lineage>
</organism>
<reference evidence="5" key="2">
    <citation type="submission" date="2020-11" db="EMBL/GenBank/DDBJ databases">
        <authorList>
            <person name="McCartney M.A."/>
            <person name="Auch B."/>
            <person name="Kono T."/>
            <person name="Mallez S."/>
            <person name="Becker A."/>
            <person name="Gohl D.M."/>
            <person name="Silverstein K.A.T."/>
            <person name="Koren S."/>
            <person name="Bechman K.B."/>
            <person name="Herman A."/>
            <person name="Abrahante J.E."/>
            <person name="Garbe J."/>
        </authorList>
    </citation>
    <scope>NUCLEOTIDE SEQUENCE</scope>
    <source>
        <strain evidence="5">Duluth1</strain>
        <tissue evidence="5">Whole animal</tissue>
    </source>
</reference>